<dbReference type="RefSeq" id="WP_193495502.1">
    <property type="nucleotide sequence ID" value="NZ_CP063169.1"/>
</dbReference>
<evidence type="ECO:0000313" key="3">
    <source>
        <dbReference type="Proteomes" id="UP000593758"/>
    </source>
</evidence>
<dbReference type="SUPFAM" id="SSF54001">
    <property type="entry name" value="Cysteine proteinases"/>
    <property type="match status" value="1"/>
</dbReference>
<accession>A0A7M1SNV8</accession>
<dbReference type="SMART" id="SM00460">
    <property type="entry name" value="TGc"/>
    <property type="match status" value="1"/>
</dbReference>
<gene>
    <name evidence="2" type="ORF">IM660_11055</name>
</gene>
<dbReference type="Gene3D" id="3.10.620.30">
    <property type="match status" value="1"/>
</dbReference>
<proteinExistence type="predicted"/>
<dbReference type="Proteomes" id="UP000593758">
    <property type="component" value="Chromosome"/>
</dbReference>
<sequence length="280" mass="30465">MSRLHIVHRTTFEYVRTVTASYNEVRMRPATLPGQVVLEASVHASPSTYSSEYRDYWGSSVTAFEMLGAHDRLEVVAESRVELSAPVRSSSPAGWSTLRSPEVQDRMSEYLAVTPTTEPARDLVQLARSAAGDHEPADAAIAVATAVREAVEYVPGVTGVHTRAAEAWAARKGVCQDLAHLVAGALRRLGIPTRYVSGYLHPQTSTAQIGEPVTGESHAWVEYWCGEWVGFDPTNLIGVAEHHVMVGRGREYPDVTPIRGVYAGGGRSTQEVQVTIIQEA</sequence>
<reference evidence="2 3" key="1">
    <citation type="submission" date="2020-10" db="EMBL/GenBank/DDBJ databases">
        <title>Haloactinobacterium sp. RN3S43, a bacterium isolated from saline soil.</title>
        <authorList>
            <person name="Sun J.-Q."/>
        </authorList>
    </citation>
    <scope>NUCLEOTIDE SEQUENCE [LARGE SCALE GENOMIC DNA]</scope>
    <source>
        <strain evidence="2 3">RN3S43</strain>
    </source>
</reference>
<dbReference type="Pfam" id="PF08379">
    <property type="entry name" value="Bact_transglu_N"/>
    <property type="match status" value="1"/>
</dbReference>
<name>A0A7M1SNV8_9MICO</name>
<organism evidence="2 3">
    <name type="scientific">Ruania alkalisoli</name>
    <dbReference type="NCBI Taxonomy" id="2779775"/>
    <lineage>
        <taxon>Bacteria</taxon>
        <taxon>Bacillati</taxon>
        <taxon>Actinomycetota</taxon>
        <taxon>Actinomycetes</taxon>
        <taxon>Micrococcales</taxon>
        <taxon>Ruaniaceae</taxon>
        <taxon>Ruania</taxon>
    </lineage>
</organism>
<evidence type="ECO:0000313" key="2">
    <source>
        <dbReference type="EMBL" id="QOR69249.1"/>
    </source>
</evidence>
<dbReference type="InterPro" id="IPR038765">
    <property type="entry name" value="Papain-like_cys_pep_sf"/>
</dbReference>
<evidence type="ECO:0000259" key="1">
    <source>
        <dbReference type="SMART" id="SM00460"/>
    </source>
</evidence>
<dbReference type="PANTHER" id="PTHR33490:SF6">
    <property type="entry name" value="SLL1049 PROTEIN"/>
    <property type="match status" value="1"/>
</dbReference>
<dbReference type="Pfam" id="PF01841">
    <property type="entry name" value="Transglut_core"/>
    <property type="match status" value="1"/>
</dbReference>
<dbReference type="KEGG" id="halt:IM660_11055"/>
<feature type="domain" description="Transglutaminase-like" evidence="1">
    <location>
        <begin position="167"/>
        <end position="235"/>
    </location>
</feature>
<dbReference type="AlphaFoldDB" id="A0A7M1SNV8"/>
<dbReference type="EMBL" id="CP063169">
    <property type="protein sequence ID" value="QOR69249.1"/>
    <property type="molecule type" value="Genomic_DNA"/>
</dbReference>
<keyword evidence="3" id="KW-1185">Reference proteome</keyword>
<protein>
    <submittedName>
        <fullName evidence="2">Transglutaminase family protein</fullName>
    </submittedName>
</protein>
<dbReference type="PANTHER" id="PTHR33490">
    <property type="entry name" value="BLR5614 PROTEIN-RELATED"/>
    <property type="match status" value="1"/>
</dbReference>
<dbReference type="InterPro" id="IPR013589">
    <property type="entry name" value="Bac_transglu_N"/>
</dbReference>
<dbReference type="InterPro" id="IPR002931">
    <property type="entry name" value="Transglutaminase-like"/>
</dbReference>